<dbReference type="KEGG" id="lto:RGQ30_15670"/>
<proteinExistence type="predicted"/>
<keyword evidence="1" id="KW-0175">Coiled coil</keyword>
<gene>
    <name evidence="2" type="ORF">RGQ30_15670</name>
</gene>
<accession>A0AA86MDL6</accession>
<dbReference type="EMBL" id="AP028947">
    <property type="protein sequence ID" value="BET26066.1"/>
    <property type="molecule type" value="Genomic_DNA"/>
</dbReference>
<evidence type="ECO:0000313" key="2">
    <source>
        <dbReference type="EMBL" id="BET26066.1"/>
    </source>
</evidence>
<dbReference type="Proteomes" id="UP001329151">
    <property type="component" value="Chromosome"/>
</dbReference>
<organism evidence="2 3">
    <name type="scientific">Limnobacter thiooxidans</name>
    <dbReference type="NCBI Taxonomy" id="131080"/>
    <lineage>
        <taxon>Bacteria</taxon>
        <taxon>Pseudomonadati</taxon>
        <taxon>Pseudomonadota</taxon>
        <taxon>Betaproteobacteria</taxon>
        <taxon>Burkholderiales</taxon>
        <taxon>Burkholderiaceae</taxon>
        <taxon>Limnobacter</taxon>
    </lineage>
</organism>
<evidence type="ECO:0000256" key="1">
    <source>
        <dbReference type="SAM" id="Coils"/>
    </source>
</evidence>
<sequence length="78" mass="8857">MGQHSNIEVNQVENLGKKFETLALVDRLMEENEALRHELNLKTTRLRTLQKAVHAFLMGSDDPNANVAGLIEQTREQT</sequence>
<protein>
    <submittedName>
        <fullName evidence="2">Uncharacterized protein</fullName>
    </submittedName>
</protein>
<keyword evidence="3" id="KW-1185">Reference proteome</keyword>
<dbReference type="AlphaFoldDB" id="A0AA86MDL6"/>
<feature type="coiled-coil region" evidence="1">
    <location>
        <begin position="25"/>
        <end position="52"/>
    </location>
</feature>
<evidence type="ECO:0000313" key="3">
    <source>
        <dbReference type="Proteomes" id="UP001329151"/>
    </source>
</evidence>
<reference evidence="2 3" key="1">
    <citation type="submission" date="2023-10" db="EMBL/GenBank/DDBJ databases">
        <title>Complete Genome Sequence of Limnobacter thiooxidans CS-K2T, Isolated from freshwater lake sediments in Bavaria, Germany.</title>
        <authorList>
            <person name="Naruki M."/>
            <person name="Watanabe A."/>
            <person name="Warashina T."/>
            <person name="Morita T."/>
            <person name="Arakawa K."/>
        </authorList>
    </citation>
    <scope>NUCLEOTIDE SEQUENCE [LARGE SCALE GENOMIC DNA]</scope>
    <source>
        <strain evidence="2 3">CS-K2</strain>
    </source>
</reference>
<name>A0AA86MDL6_9BURK</name>